<reference evidence="1 2" key="1">
    <citation type="journal article" date="2014" name="Curr. Biol.">
        <title>The genome of the clonal raider ant Cerapachys biroi.</title>
        <authorList>
            <person name="Oxley P.R."/>
            <person name="Ji L."/>
            <person name="Fetter-Pruneda I."/>
            <person name="McKenzie S.K."/>
            <person name="Li C."/>
            <person name="Hu H."/>
            <person name="Zhang G."/>
            <person name="Kronauer D.J."/>
        </authorList>
    </citation>
    <scope>NUCLEOTIDE SEQUENCE [LARGE SCALE GENOMIC DNA]</scope>
</reference>
<gene>
    <name evidence="1" type="ORF">X777_10834</name>
</gene>
<accession>A0A026W6Y1</accession>
<sequence length="112" mass="12161">MRGMKGWGITGAGWGARRFEEEVGRRGGMARIAEVGHHVNCIPDCGLLKSGALHHATPAVPPQPRCRDPKLDLTSQRPQARFGLQQGRHLWGLPAATASELSLAPWLHKPST</sequence>
<protein>
    <submittedName>
        <fullName evidence="1">Uncharacterized protein</fullName>
    </submittedName>
</protein>
<evidence type="ECO:0000313" key="2">
    <source>
        <dbReference type="Proteomes" id="UP000053097"/>
    </source>
</evidence>
<evidence type="ECO:0000313" key="1">
    <source>
        <dbReference type="EMBL" id="EZA50784.1"/>
    </source>
</evidence>
<keyword evidence="2" id="KW-1185">Reference proteome</keyword>
<dbReference type="Proteomes" id="UP000053097">
    <property type="component" value="Unassembled WGS sequence"/>
</dbReference>
<dbReference type="AlphaFoldDB" id="A0A026W6Y1"/>
<name>A0A026W6Y1_OOCBI</name>
<dbReference type="EMBL" id="KK107447">
    <property type="protein sequence ID" value="EZA50784.1"/>
    <property type="molecule type" value="Genomic_DNA"/>
</dbReference>
<organism evidence="1 2">
    <name type="scientific">Ooceraea biroi</name>
    <name type="common">Clonal raider ant</name>
    <name type="synonym">Cerapachys biroi</name>
    <dbReference type="NCBI Taxonomy" id="2015173"/>
    <lineage>
        <taxon>Eukaryota</taxon>
        <taxon>Metazoa</taxon>
        <taxon>Ecdysozoa</taxon>
        <taxon>Arthropoda</taxon>
        <taxon>Hexapoda</taxon>
        <taxon>Insecta</taxon>
        <taxon>Pterygota</taxon>
        <taxon>Neoptera</taxon>
        <taxon>Endopterygota</taxon>
        <taxon>Hymenoptera</taxon>
        <taxon>Apocrita</taxon>
        <taxon>Aculeata</taxon>
        <taxon>Formicoidea</taxon>
        <taxon>Formicidae</taxon>
        <taxon>Dorylinae</taxon>
        <taxon>Ooceraea</taxon>
    </lineage>
</organism>
<proteinExistence type="predicted"/>